<sequence>MAALIARDLAFRAAFDAGLAAAAAEEAAAHAGEAENAARLATEHANAASAAAQTTIDAAAQAKRLYDAARKADDERIALLAEQATESARKAAATHDRLGLTRKWNAAQEEQRDAETRQLLQAASAPDADPALVVANGRKVALRLVTVGGSWTKAAAEGALAGTEPEVREYIKAGLARAAALDDRDTIRELIADGSPAKKEAGERALAGTDEDVKRFLASPTYAGQDAEYRILVNQALAAARQRGDATVAAAAQKALDSQDIAAYRQFLDTGQNIARENDDRITLN</sequence>
<proteinExistence type="predicted"/>
<evidence type="ECO:0000313" key="1">
    <source>
        <dbReference type="EMBL" id="OOC00587.1"/>
    </source>
</evidence>
<reference evidence="1 2" key="1">
    <citation type="submission" date="2017-02" db="EMBL/GenBank/DDBJ databases">
        <title>Amycolatopsis azurea DSM 43854 draft genome.</title>
        <authorList>
            <person name="Mayilraj S."/>
        </authorList>
    </citation>
    <scope>NUCLEOTIDE SEQUENCE [LARGE SCALE GENOMIC DNA]</scope>
    <source>
        <strain evidence="1 2">DSM 43854</strain>
    </source>
</reference>
<dbReference type="InterPro" id="IPR005506">
    <property type="entry name" value="DUF312_ALF"/>
</dbReference>
<comment type="caution">
    <text evidence="1">The sequence shown here is derived from an EMBL/GenBank/DDBJ whole genome shotgun (WGS) entry which is preliminary data.</text>
</comment>
<dbReference type="Pfam" id="PF03752">
    <property type="entry name" value="ALF"/>
    <property type="match status" value="3"/>
</dbReference>
<dbReference type="EMBL" id="MUXN01000044">
    <property type="protein sequence ID" value="OOC00587.1"/>
    <property type="molecule type" value="Genomic_DNA"/>
</dbReference>
<accession>A0ABX3J0L6</accession>
<dbReference type="RefSeq" id="WP_052014643.1">
    <property type="nucleotide sequence ID" value="NZ_ANMG01000122.1"/>
</dbReference>
<gene>
    <name evidence="1" type="ORF">B0293_42355</name>
</gene>
<protein>
    <submittedName>
        <fullName evidence="1">Uncharacterized protein</fullName>
    </submittedName>
</protein>
<dbReference type="Proteomes" id="UP000188551">
    <property type="component" value="Unassembled WGS sequence"/>
</dbReference>
<organism evidence="1 2">
    <name type="scientific">Amycolatopsis azurea DSM 43854</name>
    <dbReference type="NCBI Taxonomy" id="1238180"/>
    <lineage>
        <taxon>Bacteria</taxon>
        <taxon>Bacillati</taxon>
        <taxon>Actinomycetota</taxon>
        <taxon>Actinomycetes</taxon>
        <taxon>Pseudonocardiales</taxon>
        <taxon>Pseudonocardiaceae</taxon>
        <taxon>Amycolatopsis</taxon>
    </lineage>
</organism>
<evidence type="ECO:0000313" key="2">
    <source>
        <dbReference type="Proteomes" id="UP000188551"/>
    </source>
</evidence>
<keyword evidence="2" id="KW-1185">Reference proteome</keyword>
<name>A0ABX3J0L6_9PSEU</name>